<organism evidence="1 2">
    <name type="scientific">Elysia crispata</name>
    <name type="common">lettuce slug</name>
    <dbReference type="NCBI Taxonomy" id="231223"/>
    <lineage>
        <taxon>Eukaryota</taxon>
        <taxon>Metazoa</taxon>
        <taxon>Spiralia</taxon>
        <taxon>Lophotrochozoa</taxon>
        <taxon>Mollusca</taxon>
        <taxon>Gastropoda</taxon>
        <taxon>Heterobranchia</taxon>
        <taxon>Euthyneura</taxon>
        <taxon>Panpulmonata</taxon>
        <taxon>Sacoglossa</taxon>
        <taxon>Placobranchoidea</taxon>
        <taxon>Plakobranchidae</taxon>
        <taxon>Elysia</taxon>
    </lineage>
</organism>
<gene>
    <name evidence="1" type="ORF">RRG08_043120</name>
</gene>
<dbReference type="Proteomes" id="UP001283361">
    <property type="component" value="Unassembled WGS sequence"/>
</dbReference>
<reference evidence="1" key="1">
    <citation type="journal article" date="2023" name="G3 (Bethesda)">
        <title>A reference genome for the long-term kleptoplast-retaining sea slug Elysia crispata morphotype clarki.</title>
        <authorList>
            <person name="Eastman K.E."/>
            <person name="Pendleton A.L."/>
            <person name="Shaikh M.A."/>
            <person name="Suttiyut T."/>
            <person name="Ogas R."/>
            <person name="Tomko P."/>
            <person name="Gavelis G."/>
            <person name="Widhalm J.R."/>
            <person name="Wisecaver J.H."/>
        </authorList>
    </citation>
    <scope>NUCLEOTIDE SEQUENCE</scope>
    <source>
        <strain evidence="1">ECLA1</strain>
    </source>
</reference>
<evidence type="ECO:0000313" key="1">
    <source>
        <dbReference type="EMBL" id="KAK3725706.1"/>
    </source>
</evidence>
<proteinExistence type="predicted"/>
<dbReference type="EMBL" id="JAWDGP010007329">
    <property type="protein sequence ID" value="KAK3725706.1"/>
    <property type="molecule type" value="Genomic_DNA"/>
</dbReference>
<protein>
    <submittedName>
        <fullName evidence="1">Uncharacterized protein</fullName>
    </submittedName>
</protein>
<sequence>MLDASVKPMVLAAVLSLSLSRRFDSWIDTGPGGVTCGLSKRWAGLTERATLQQDPAHFCCVLLRSERLFNLTQHPASERVATDGRADDNSTRIF</sequence>
<keyword evidence="2" id="KW-1185">Reference proteome</keyword>
<name>A0AAE1CPU2_9GAST</name>
<evidence type="ECO:0000313" key="2">
    <source>
        <dbReference type="Proteomes" id="UP001283361"/>
    </source>
</evidence>
<accession>A0AAE1CPU2</accession>
<comment type="caution">
    <text evidence="1">The sequence shown here is derived from an EMBL/GenBank/DDBJ whole genome shotgun (WGS) entry which is preliminary data.</text>
</comment>
<dbReference type="AlphaFoldDB" id="A0AAE1CPU2"/>